<proteinExistence type="predicted"/>
<dbReference type="Proteomes" id="UP001413721">
    <property type="component" value="Unassembled WGS sequence"/>
</dbReference>
<keyword evidence="1" id="KW-1133">Transmembrane helix</keyword>
<accession>A0ABU9YJ60</accession>
<evidence type="ECO:0000313" key="2">
    <source>
        <dbReference type="EMBL" id="MEN2988772.1"/>
    </source>
</evidence>
<feature type="transmembrane region" description="Helical" evidence="1">
    <location>
        <begin position="59"/>
        <end position="81"/>
    </location>
</feature>
<keyword evidence="3" id="KW-1185">Reference proteome</keyword>
<evidence type="ECO:0000313" key="3">
    <source>
        <dbReference type="Proteomes" id="UP001413721"/>
    </source>
</evidence>
<evidence type="ECO:0000256" key="1">
    <source>
        <dbReference type="SAM" id="Phobius"/>
    </source>
</evidence>
<dbReference type="RefSeq" id="WP_345937302.1">
    <property type="nucleotide sequence ID" value="NZ_JBBKTW010000004.1"/>
</dbReference>
<feature type="transmembrane region" description="Helical" evidence="1">
    <location>
        <begin position="28"/>
        <end position="47"/>
    </location>
</feature>
<keyword evidence="1" id="KW-0812">Transmembrane</keyword>
<gene>
    <name evidence="2" type="ORF">WG926_10700</name>
</gene>
<reference evidence="2 3" key="1">
    <citation type="submission" date="2024-03" db="EMBL/GenBank/DDBJ databases">
        <title>High-quality draft genome sequencing of Tistrella sp. BH-R2-4.</title>
        <authorList>
            <person name="Dong C."/>
        </authorList>
    </citation>
    <scope>NUCLEOTIDE SEQUENCE [LARGE SCALE GENOMIC DNA]</scope>
    <source>
        <strain evidence="2 3">BH-R2-4</strain>
    </source>
</reference>
<name>A0ABU9YJ60_9PROT</name>
<protein>
    <submittedName>
        <fullName evidence="2">Uncharacterized protein</fullName>
    </submittedName>
</protein>
<keyword evidence="1" id="KW-0472">Membrane</keyword>
<comment type="caution">
    <text evidence="2">The sequence shown here is derived from an EMBL/GenBank/DDBJ whole genome shotgun (WGS) entry which is preliminary data.</text>
</comment>
<dbReference type="EMBL" id="JBBKTW010000004">
    <property type="protein sequence ID" value="MEN2988772.1"/>
    <property type="molecule type" value="Genomic_DNA"/>
</dbReference>
<sequence length="99" mass="10046">MTGSARSKPAPPARATASAPLALSVSRVGLGIAVAVLVLSALAELGIHRHGYLGFDEIFAFHGWFGLLAGLAAVVVARGLVLTLGRPANTPAAETDDDD</sequence>
<organism evidence="2 3">
    <name type="scientific">Tistrella arctica</name>
    <dbReference type="NCBI Taxonomy" id="3133430"/>
    <lineage>
        <taxon>Bacteria</taxon>
        <taxon>Pseudomonadati</taxon>
        <taxon>Pseudomonadota</taxon>
        <taxon>Alphaproteobacteria</taxon>
        <taxon>Geminicoccales</taxon>
        <taxon>Geminicoccaceae</taxon>
        <taxon>Tistrella</taxon>
    </lineage>
</organism>